<comment type="caution">
    <text evidence="6">The sequence shown here is derived from an EMBL/GenBank/DDBJ whole genome shotgun (WGS) entry which is preliminary data.</text>
</comment>
<dbReference type="RefSeq" id="WP_120465710.1">
    <property type="nucleotide sequence ID" value="NZ_RAYQ01000001.1"/>
</dbReference>
<name>A0A3A9B3K3_9FIRM</name>
<dbReference type="PANTHER" id="PTHR43790:SF9">
    <property type="entry name" value="GALACTOFURANOSE TRANSPORTER ATP-BINDING PROTEIN YTFR"/>
    <property type="match status" value="1"/>
</dbReference>
<gene>
    <name evidence="6" type="ORF">D7V94_00320</name>
</gene>
<evidence type="ECO:0000256" key="1">
    <source>
        <dbReference type="ARBA" id="ARBA00022448"/>
    </source>
</evidence>
<dbReference type="InterPro" id="IPR027417">
    <property type="entry name" value="P-loop_NTPase"/>
</dbReference>
<protein>
    <recommendedName>
        <fullName evidence="5">ABC transporter domain-containing protein</fullName>
    </recommendedName>
</protein>
<keyword evidence="2" id="KW-0677">Repeat</keyword>
<dbReference type="AlphaFoldDB" id="A0A3A9B3K3"/>
<sequence length="442" mass="50294">MKELFRAEKIKCDYWLEDYNLSIYQGDILYIQCVSDKSADCLSDVVTGNRKPDAGRIFVEEKSIGNYNAAYAASKGICEASLKDNYAGEETVAQALSPMEPFYHLFSGRKMVKQVQEIFDTEGISIKAEDSLSELTKTDRRMLDLLKAKLLKAKLVVMNISGEVMEGKQAHRLGNVIRKMCGEGMTFLIISGNYSVLAEYACRIQLLHLGRAVKEWTREIPDEVFRQLRYGIFVRQGQPDEVERSLTGLYDYEWDTQRSLWEYLSCLRENNPGVWDEFLGGGLPQEGTGYFKGTAVVPGSSQDMLFEELSVGQNLTIMASKRVHYGCISIINRRIQRKMEEIFCASGYIPKGETDIRNLTGLQRKILSIERLAILRPSVIFLEFPYYDVGFAQAGMLRSYLRSLVKRKIKVVYFSKTLESMMLDCKTIIHTQNGKSAKIDTL</sequence>
<evidence type="ECO:0000256" key="4">
    <source>
        <dbReference type="ARBA" id="ARBA00022840"/>
    </source>
</evidence>
<keyword evidence="1" id="KW-0813">Transport</keyword>
<reference evidence="6 7" key="1">
    <citation type="submission" date="2018-09" db="EMBL/GenBank/DDBJ databases">
        <title>Murine metabolic-syndrome-specific gut microbial biobank.</title>
        <authorList>
            <person name="Liu C."/>
        </authorList>
    </citation>
    <scope>NUCLEOTIDE SEQUENCE [LARGE SCALE GENOMIC DNA]</scope>
    <source>
        <strain evidence="6 7">0.1xD8-82</strain>
    </source>
</reference>
<dbReference type="PANTHER" id="PTHR43790">
    <property type="entry name" value="CARBOHYDRATE TRANSPORT ATP-BINDING PROTEIN MG119-RELATED"/>
    <property type="match status" value="1"/>
</dbReference>
<dbReference type="InterPro" id="IPR003439">
    <property type="entry name" value="ABC_transporter-like_ATP-bd"/>
</dbReference>
<evidence type="ECO:0000313" key="7">
    <source>
        <dbReference type="Proteomes" id="UP000280696"/>
    </source>
</evidence>
<dbReference type="SUPFAM" id="SSF52540">
    <property type="entry name" value="P-loop containing nucleoside triphosphate hydrolases"/>
    <property type="match status" value="2"/>
</dbReference>
<organism evidence="6 7">
    <name type="scientific">Parablautia intestinalis</name>
    <dbReference type="NCBI Taxonomy" id="2320100"/>
    <lineage>
        <taxon>Bacteria</taxon>
        <taxon>Bacillati</taxon>
        <taxon>Bacillota</taxon>
        <taxon>Clostridia</taxon>
        <taxon>Lachnospirales</taxon>
        <taxon>Lachnospiraceae</taxon>
        <taxon>Parablautia</taxon>
    </lineage>
</organism>
<dbReference type="GO" id="GO:0005524">
    <property type="term" value="F:ATP binding"/>
    <property type="evidence" value="ECO:0007669"/>
    <property type="project" value="UniProtKB-KW"/>
</dbReference>
<feature type="domain" description="ABC transporter" evidence="5">
    <location>
        <begin position="1"/>
        <end position="234"/>
    </location>
</feature>
<evidence type="ECO:0000259" key="5">
    <source>
        <dbReference type="PROSITE" id="PS50893"/>
    </source>
</evidence>
<keyword evidence="3" id="KW-0547">Nucleotide-binding</keyword>
<dbReference type="EMBL" id="RAYQ01000001">
    <property type="protein sequence ID" value="RKI94066.1"/>
    <property type="molecule type" value="Genomic_DNA"/>
</dbReference>
<accession>A0A3A9B3K3</accession>
<keyword evidence="4" id="KW-0067">ATP-binding</keyword>
<dbReference type="Proteomes" id="UP000280696">
    <property type="component" value="Unassembled WGS sequence"/>
</dbReference>
<evidence type="ECO:0000256" key="3">
    <source>
        <dbReference type="ARBA" id="ARBA00022741"/>
    </source>
</evidence>
<evidence type="ECO:0000313" key="6">
    <source>
        <dbReference type="EMBL" id="RKI94066.1"/>
    </source>
</evidence>
<keyword evidence="7" id="KW-1185">Reference proteome</keyword>
<dbReference type="PROSITE" id="PS50893">
    <property type="entry name" value="ABC_TRANSPORTER_2"/>
    <property type="match status" value="1"/>
</dbReference>
<dbReference type="Gene3D" id="3.40.50.300">
    <property type="entry name" value="P-loop containing nucleotide triphosphate hydrolases"/>
    <property type="match status" value="2"/>
</dbReference>
<proteinExistence type="predicted"/>
<dbReference type="GO" id="GO:0016887">
    <property type="term" value="F:ATP hydrolysis activity"/>
    <property type="evidence" value="ECO:0007669"/>
    <property type="project" value="InterPro"/>
</dbReference>
<evidence type="ECO:0000256" key="2">
    <source>
        <dbReference type="ARBA" id="ARBA00022737"/>
    </source>
</evidence>
<dbReference type="InterPro" id="IPR050107">
    <property type="entry name" value="ABC_carbohydrate_import_ATPase"/>
</dbReference>
<dbReference type="OrthoDB" id="2045559at2"/>